<accession>A0ABQ0J7G4</accession>
<reference evidence="2" key="2">
    <citation type="submission" date="2014-09" db="EMBL/GenBank/DDBJ databases">
        <authorList>
            <consortium name="NBRP consortium"/>
            <person name="Sawabe T."/>
            <person name="Meirelles P."/>
            <person name="Nakanishi M."/>
            <person name="Sayaka M."/>
            <person name="Hattori M."/>
            <person name="Ohkuma M."/>
        </authorList>
    </citation>
    <scope>NUCLEOTIDE SEQUENCE [LARGE SCALE GENOMIC DNA]</scope>
    <source>
        <strain evidence="2">JCM 19239</strain>
    </source>
</reference>
<evidence type="ECO:0000313" key="1">
    <source>
        <dbReference type="EMBL" id="GAL24702.1"/>
    </source>
</evidence>
<gene>
    <name evidence="1" type="ORF">JCM19239_7302</name>
</gene>
<name>A0ABQ0J7G4_9VIBR</name>
<protein>
    <recommendedName>
        <fullName evidence="3">Mobile element protein</fullName>
    </recommendedName>
</protein>
<organism evidence="1 2">
    <name type="scientific">Vibrio variabilis</name>
    <dbReference type="NCBI Taxonomy" id="990271"/>
    <lineage>
        <taxon>Bacteria</taxon>
        <taxon>Pseudomonadati</taxon>
        <taxon>Pseudomonadota</taxon>
        <taxon>Gammaproteobacteria</taxon>
        <taxon>Vibrionales</taxon>
        <taxon>Vibrionaceae</taxon>
        <taxon>Vibrio</taxon>
    </lineage>
</organism>
<proteinExistence type="predicted"/>
<comment type="caution">
    <text evidence="1">The sequence shown here is derived from an EMBL/GenBank/DDBJ whole genome shotgun (WGS) entry which is preliminary data.</text>
</comment>
<keyword evidence="2" id="KW-1185">Reference proteome</keyword>
<evidence type="ECO:0000313" key="2">
    <source>
        <dbReference type="Proteomes" id="UP000029223"/>
    </source>
</evidence>
<sequence>MAKLEAQIIAKVTFGKRTGSAKKPEHKAPAFDNIMTIAMTN</sequence>
<dbReference type="Proteomes" id="UP000029223">
    <property type="component" value="Unassembled WGS sequence"/>
</dbReference>
<reference evidence="2" key="1">
    <citation type="submission" date="2014-09" db="EMBL/GenBank/DDBJ databases">
        <title>Vibrio variabilis JCM 19239. (C206) whole genome shotgun sequence.</title>
        <authorList>
            <person name="Sawabe T."/>
            <person name="Meirelles P."/>
            <person name="Nakanishi M."/>
            <person name="Sayaka M."/>
            <person name="Hattori M."/>
            <person name="Ohkuma M."/>
        </authorList>
    </citation>
    <scope>NUCLEOTIDE SEQUENCE [LARGE SCALE GENOMIC DNA]</scope>
    <source>
        <strain evidence="2">JCM 19239</strain>
    </source>
</reference>
<evidence type="ECO:0008006" key="3">
    <source>
        <dbReference type="Google" id="ProtNLM"/>
    </source>
</evidence>
<dbReference type="EMBL" id="BBMS01000005">
    <property type="protein sequence ID" value="GAL24702.1"/>
    <property type="molecule type" value="Genomic_DNA"/>
</dbReference>